<dbReference type="InterPro" id="IPR002625">
    <property type="entry name" value="Smr_dom"/>
</dbReference>
<name>A0A846MYI6_9PROT</name>
<dbReference type="AlphaFoldDB" id="A0A846MYI6"/>
<feature type="domain" description="Smr" evidence="2">
    <location>
        <begin position="122"/>
        <end position="208"/>
    </location>
</feature>
<dbReference type="Gene3D" id="3.30.1370.110">
    <property type="match status" value="1"/>
</dbReference>
<reference evidence="3 4" key="1">
    <citation type="submission" date="2020-03" db="EMBL/GenBank/DDBJ databases">
        <title>Genomic Encyclopedia of Type Strains, Phase IV (KMG-IV): sequencing the most valuable type-strain genomes for metagenomic binning, comparative biology and taxonomic classification.</title>
        <authorList>
            <person name="Goeker M."/>
        </authorList>
    </citation>
    <scope>NUCLEOTIDE SEQUENCE [LARGE SCALE GENOMIC DNA]</scope>
    <source>
        <strain evidence="3 4">DSM 19867</strain>
    </source>
</reference>
<evidence type="ECO:0000313" key="3">
    <source>
        <dbReference type="EMBL" id="NIK88171.1"/>
    </source>
</evidence>
<dbReference type="PROSITE" id="PS50828">
    <property type="entry name" value="SMR"/>
    <property type="match status" value="1"/>
</dbReference>
<keyword evidence="3" id="KW-0540">Nuclease</keyword>
<protein>
    <submittedName>
        <fullName evidence="3">DNA-nicking Smr family endonuclease</fullName>
    </submittedName>
</protein>
<feature type="compositionally biased region" description="Basic residues" evidence="1">
    <location>
        <begin position="23"/>
        <end position="34"/>
    </location>
</feature>
<dbReference type="PANTHER" id="PTHR35562:SF2">
    <property type="entry name" value="DNA ENDONUCLEASE SMRA-RELATED"/>
    <property type="match status" value="1"/>
</dbReference>
<accession>A0A846MYI6</accession>
<keyword evidence="3" id="KW-0378">Hydrolase</keyword>
<sequence>MKRVSDEDRALFLLALSGRMPKRPVTKANVKKAAKPGDKPQEHPRAKAPIKNGTRQVSEDEFDLFLEAIGKRPKRQSEKHVEAPVVLMPMLPLRPRKRGPGGIDGNTKRRLEKGEVAPTAKLDLHGMTESSAHGSLLTFLHAAHRRGDRLVLIVTGKGPFLDPNGYGGVLRQNVPRWLEEAPMAQIIADKRWAHKRHGGDGALYVYLKKR</sequence>
<dbReference type="Proteomes" id="UP000570514">
    <property type="component" value="Unassembled WGS sequence"/>
</dbReference>
<dbReference type="EMBL" id="JAASRM010000001">
    <property type="protein sequence ID" value="NIK88171.1"/>
    <property type="molecule type" value="Genomic_DNA"/>
</dbReference>
<dbReference type="RefSeq" id="WP_167082364.1">
    <property type="nucleotide sequence ID" value="NZ_BAAADC010000001.1"/>
</dbReference>
<dbReference type="Pfam" id="PF01713">
    <property type="entry name" value="Smr"/>
    <property type="match status" value="1"/>
</dbReference>
<dbReference type="SMART" id="SM00463">
    <property type="entry name" value="SMR"/>
    <property type="match status" value="1"/>
</dbReference>
<proteinExistence type="predicted"/>
<evidence type="ECO:0000259" key="2">
    <source>
        <dbReference type="PROSITE" id="PS50828"/>
    </source>
</evidence>
<organism evidence="3 4">
    <name type="scientific">Rhizomicrobium palustre</name>
    <dbReference type="NCBI Taxonomy" id="189966"/>
    <lineage>
        <taxon>Bacteria</taxon>
        <taxon>Pseudomonadati</taxon>
        <taxon>Pseudomonadota</taxon>
        <taxon>Alphaproteobacteria</taxon>
        <taxon>Micropepsales</taxon>
        <taxon>Micropepsaceae</taxon>
        <taxon>Rhizomicrobium</taxon>
    </lineage>
</organism>
<feature type="region of interest" description="Disordered" evidence="1">
    <location>
        <begin position="23"/>
        <end position="54"/>
    </location>
</feature>
<feature type="compositionally biased region" description="Basic and acidic residues" evidence="1">
    <location>
        <begin position="35"/>
        <end position="45"/>
    </location>
</feature>
<comment type="caution">
    <text evidence="3">The sequence shown here is derived from an EMBL/GenBank/DDBJ whole genome shotgun (WGS) entry which is preliminary data.</text>
</comment>
<gene>
    <name evidence="3" type="ORF">FHS83_001489</name>
</gene>
<evidence type="ECO:0000313" key="4">
    <source>
        <dbReference type="Proteomes" id="UP000570514"/>
    </source>
</evidence>
<dbReference type="PANTHER" id="PTHR35562">
    <property type="entry name" value="DNA ENDONUCLEASE SMRA-RELATED"/>
    <property type="match status" value="1"/>
</dbReference>
<evidence type="ECO:0000256" key="1">
    <source>
        <dbReference type="SAM" id="MobiDB-lite"/>
    </source>
</evidence>
<keyword evidence="4" id="KW-1185">Reference proteome</keyword>
<dbReference type="SUPFAM" id="SSF160443">
    <property type="entry name" value="SMR domain-like"/>
    <property type="match status" value="1"/>
</dbReference>
<dbReference type="InterPro" id="IPR036063">
    <property type="entry name" value="Smr_dom_sf"/>
</dbReference>
<keyword evidence="3" id="KW-0255">Endonuclease</keyword>
<dbReference type="GO" id="GO:0004519">
    <property type="term" value="F:endonuclease activity"/>
    <property type="evidence" value="ECO:0007669"/>
    <property type="project" value="UniProtKB-KW"/>
</dbReference>